<accession>A0AAW2GDF5</accession>
<gene>
    <name evidence="2" type="ORF">PUN28_006313</name>
</gene>
<feature type="compositionally biased region" description="Basic and acidic residues" evidence="1">
    <location>
        <begin position="1"/>
        <end position="13"/>
    </location>
</feature>
<proteinExistence type="predicted"/>
<name>A0AAW2GDF5_9HYME</name>
<comment type="caution">
    <text evidence="2">The sequence shown here is derived from an EMBL/GenBank/DDBJ whole genome shotgun (WGS) entry which is preliminary data.</text>
</comment>
<dbReference type="EMBL" id="JADYXP020000005">
    <property type="protein sequence ID" value="KAL0124392.1"/>
    <property type="molecule type" value="Genomic_DNA"/>
</dbReference>
<feature type="region of interest" description="Disordered" evidence="1">
    <location>
        <begin position="1"/>
        <end position="27"/>
    </location>
</feature>
<reference evidence="2 3" key="1">
    <citation type="submission" date="2023-03" db="EMBL/GenBank/DDBJ databases">
        <title>High recombination rates correlate with genetic variation in Cardiocondyla obscurior ants.</title>
        <authorList>
            <person name="Errbii M."/>
        </authorList>
    </citation>
    <scope>NUCLEOTIDE SEQUENCE [LARGE SCALE GENOMIC DNA]</scope>
    <source>
        <strain evidence="2">Alpha-2009</strain>
        <tissue evidence="2">Whole body</tissue>
    </source>
</reference>
<evidence type="ECO:0000313" key="2">
    <source>
        <dbReference type="EMBL" id="KAL0124392.1"/>
    </source>
</evidence>
<keyword evidence="3" id="KW-1185">Reference proteome</keyword>
<evidence type="ECO:0000313" key="3">
    <source>
        <dbReference type="Proteomes" id="UP001430953"/>
    </source>
</evidence>
<sequence>MSYERTDRHPERMIRRRRRRRRRPKTDIVPRRINLRIDAVASAVASCIGGATFNYQHNFSTPLNMQIVQFASSQSCRRKMPPVDHLGT</sequence>
<protein>
    <submittedName>
        <fullName evidence="2">Uncharacterized protein</fullName>
    </submittedName>
</protein>
<dbReference type="AlphaFoldDB" id="A0AAW2GDF5"/>
<organism evidence="2 3">
    <name type="scientific">Cardiocondyla obscurior</name>
    <dbReference type="NCBI Taxonomy" id="286306"/>
    <lineage>
        <taxon>Eukaryota</taxon>
        <taxon>Metazoa</taxon>
        <taxon>Ecdysozoa</taxon>
        <taxon>Arthropoda</taxon>
        <taxon>Hexapoda</taxon>
        <taxon>Insecta</taxon>
        <taxon>Pterygota</taxon>
        <taxon>Neoptera</taxon>
        <taxon>Endopterygota</taxon>
        <taxon>Hymenoptera</taxon>
        <taxon>Apocrita</taxon>
        <taxon>Aculeata</taxon>
        <taxon>Formicoidea</taxon>
        <taxon>Formicidae</taxon>
        <taxon>Myrmicinae</taxon>
        <taxon>Cardiocondyla</taxon>
    </lineage>
</organism>
<feature type="compositionally biased region" description="Basic residues" evidence="1">
    <location>
        <begin position="14"/>
        <end position="24"/>
    </location>
</feature>
<evidence type="ECO:0000256" key="1">
    <source>
        <dbReference type="SAM" id="MobiDB-lite"/>
    </source>
</evidence>
<dbReference type="Proteomes" id="UP001430953">
    <property type="component" value="Unassembled WGS sequence"/>
</dbReference>